<gene>
    <name evidence="3" type="ORF">FE773_01805</name>
</gene>
<dbReference type="Pfam" id="PF13439">
    <property type="entry name" value="Glyco_transf_4"/>
    <property type="match status" value="1"/>
</dbReference>
<dbReference type="Proteomes" id="UP000306825">
    <property type="component" value="Chromosome"/>
</dbReference>
<evidence type="ECO:0000259" key="1">
    <source>
        <dbReference type="Pfam" id="PF00534"/>
    </source>
</evidence>
<dbReference type="PANTHER" id="PTHR12526:SF630">
    <property type="entry name" value="GLYCOSYLTRANSFERASE"/>
    <property type="match status" value="1"/>
</dbReference>
<dbReference type="PANTHER" id="PTHR12526">
    <property type="entry name" value="GLYCOSYLTRANSFERASE"/>
    <property type="match status" value="1"/>
</dbReference>
<evidence type="ECO:0000313" key="3">
    <source>
        <dbReference type="EMBL" id="QCT93957.1"/>
    </source>
</evidence>
<proteinExistence type="predicted"/>
<sequence length="404" mass="47868">MKILFLATGFAPYLFSENIVNSKLVSSFLNKGLDVRVISKKDEGPIYGNDWSDWESLKDITYEIAYVNNKYIDYIRSFLKFKYFIPGLRWNLYAVKLIEKLQEKYKFDLIISRSPDDSSHLAALYISKKYNIPWIANFNDPMINIWPKPYEKKIKFINNLFYKNYFNKIFQNASYLTFPSIELANYIKRYYYLNEKKIHIIPHIGLEDKVLPQNNVIKNNTIKMCHSGNLSKERNPELIIKAFSKLIKKYKSYKLYLDFIGNSDKSFRNLVEKYKLNNNIRFIGPFKYKESLKIMKNYNILLLVEAILKEGIFLPSKFIDYAMLNIPICAITPKNSVVMNYINTYGGGEVADSSKEQDIYYKMDIMINNVINNNIENYNTQILYENFKPSNIIFQYEKIFRELF</sequence>
<dbReference type="Pfam" id="PF00534">
    <property type="entry name" value="Glycos_transf_1"/>
    <property type="match status" value="1"/>
</dbReference>
<name>A0ABX5V9B4_9BACT</name>
<evidence type="ECO:0000313" key="4">
    <source>
        <dbReference type="Proteomes" id="UP000306825"/>
    </source>
</evidence>
<feature type="domain" description="Glycosyl transferase family 1" evidence="1">
    <location>
        <begin position="212"/>
        <end position="368"/>
    </location>
</feature>
<accession>A0ABX5V9B4</accession>
<evidence type="ECO:0000259" key="2">
    <source>
        <dbReference type="Pfam" id="PF13439"/>
    </source>
</evidence>
<dbReference type="EMBL" id="CP040463">
    <property type="protein sequence ID" value="QCT93957.1"/>
    <property type="molecule type" value="Genomic_DNA"/>
</dbReference>
<dbReference type="InterPro" id="IPR028098">
    <property type="entry name" value="Glyco_trans_4-like_N"/>
</dbReference>
<keyword evidence="4" id="KW-1185">Reference proteome</keyword>
<reference evidence="3 4" key="1">
    <citation type="submission" date="2019-05" db="EMBL/GenBank/DDBJ databases">
        <title>A comparative analysis of the Nautiliaceae.</title>
        <authorList>
            <person name="Grosche A."/>
            <person name="Smedile F."/>
            <person name="Vetriani C."/>
        </authorList>
    </citation>
    <scope>NUCLEOTIDE SEQUENCE [LARGE SCALE GENOMIC DNA]</scope>
    <source>
        <strain evidence="3 4">TB-2</strain>
    </source>
</reference>
<dbReference type="Gene3D" id="3.40.50.2000">
    <property type="entry name" value="Glycogen Phosphorylase B"/>
    <property type="match status" value="2"/>
</dbReference>
<protein>
    <submittedName>
        <fullName evidence="3">Glycosyltransferase family 4 protein</fullName>
    </submittedName>
</protein>
<feature type="domain" description="Glycosyltransferase subfamily 4-like N-terminal" evidence="2">
    <location>
        <begin position="25"/>
        <end position="203"/>
    </location>
</feature>
<dbReference type="RefSeq" id="WP_138322910.1">
    <property type="nucleotide sequence ID" value="NZ_CP040463.1"/>
</dbReference>
<organism evidence="3 4">
    <name type="scientific">Caminibacter mediatlanticus TB-2</name>
    <dbReference type="NCBI Taxonomy" id="391592"/>
    <lineage>
        <taxon>Bacteria</taxon>
        <taxon>Pseudomonadati</taxon>
        <taxon>Campylobacterota</taxon>
        <taxon>Epsilonproteobacteria</taxon>
        <taxon>Nautiliales</taxon>
        <taxon>Nautiliaceae</taxon>
        <taxon>Caminibacter</taxon>
    </lineage>
</organism>
<dbReference type="SUPFAM" id="SSF53756">
    <property type="entry name" value="UDP-Glycosyltransferase/glycogen phosphorylase"/>
    <property type="match status" value="1"/>
</dbReference>
<dbReference type="InterPro" id="IPR001296">
    <property type="entry name" value="Glyco_trans_1"/>
</dbReference>